<dbReference type="RefSeq" id="WP_346091001.1">
    <property type="nucleotide sequence ID" value="NZ_BAABKS010000017.1"/>
</dbReference>
<sequence length="495" mass="54552">MGEVAASRADSRAQGRALRRQVPRSSHATLDLGPDRPDPIARLRADDADRVPELLPLRYERMAVSPFTFLRGAAGPMAADLARGPSTGLRVQLCGDAHLANFGLFASPERRLVFDLNDFDETAPGPWEWDVKRLAASVEVAARDNGFPARRRRRIVRSTVARYRTAMLEFAEMTILDVWYAHVDTAGVMEQLNRRLPRAGRDEADRFFAKTRKRDNLGALERFAETDDAGTRIISAPPLIVPVRDLVGTDVAVGMEAQLHALLAGYRESLAPDRRVLFDAYRPIDFARKVVGIGSVGTRCWMVLLLGRGDSADPLFLQVKEAGPSVLEEFVGPVPTAHHGRRVVEGQRLMQAVSDVLLGWMQAPGVDGRVRDYYLRQLRDMKGSLDLDRMRPEGLQFYGDLCAWSLARAHARSGDRIAIAAYLGTGSAFDEAVTEFAAAYADQTERDHAALVRDLGRSASPDAASAPEQPVTEGAPARRETGSRRRTRPQPRAAV</sequence>
<proteinExistence type="predicted"/>
<evidence type="ECO:0000313" key="2">
    <source>
        <dbReference type="EMBL" id="MFD1232034.1"/>
    </source>
</evidence>
<keyword evidence="3" id="KW-1185">Reference proteome</keyword>
<feature type="region of interest" description="Disordered" evidence="1">
    <location>
        <begin position="1"/>
        <end position="42"/>
    </location>
</feature>
<feature type="compositionally biased region" description="Basic and acidic residues" evidence="1">
    <location>
        <begin position="33"/>
        <end position="42"/>
    </location>
</feature>
<reference evidence="3" key="1">
    <citation type="journal article" date="2019" name="Int. J. Syst. Evol. Microbiol.">
        <title>The Global Catalogue of Microorganisms (GCM) 10K type strain sequencing project: providing services to taxonomists for standard genome sequencing and annotation.</title>
        <authorList>
            <consortium name="The Broad Institute Genomics Platform"/>
            <consortium name="The Broad Institute Genome Sequencing Center for Infectious Disease"/>
            <person name="Wu L."/>
            <person name="Ma J."/>
        </authorList>
    </citation>
    <scope>NUCLEOTIDE SEQUENCE [LARGE SCALE GENOMIC DNA]</scope>
    <source>
        <strain evidence="3">CCUG 49018</strain>
    </source>
</reference>
<dbReference type="PANTHER" id="PTHR39441:SF1">
    <property type="entry name" value="DUF2252 DOMAIN-CONTAINING PROTEIN"/>
    <property type="match status" value="1"/>
</dbReference>
<dbReference type="PANTHER" id="PTHR39441">
    <property type="entry name" value="DUF2252 DOMAIN-CONTAINING PROTEIN"/>
    <property type="match status" value="1"/>
</dbReference>
<evidence type="ECO:0000313" key="3">
    <source>
        <dbReference type="Proteomes" id="UP001597182"/>
    </source>
</evidence>
<protein>
    <submittedName>
        <fullName evidence="2">DUF2252 domain-containing protein</fullName>
    </submittedName>
</protein>
<dbReference type="EMBL" id="JBHTMB010000012">
    <property type="protein sequence ID" value="MFD1232034.1"/>
    <property type="molecule type" value="Genomic_DNA"/>
</dbReference>
<organism evidence="2 3">
    <name type="scientific">Pseudonocardia benzenivorans</name>
    <dbReference type="NCBI Taxonomy" id="228005"/>
    <lineage>
        <taxon>Bacteria</taxon>
        <taxon>Bacillati</taxon>
        <taxon>Actinomycetota</taxon>
        <taxon>Actinomycetes</taxon>
        <taxon>Pseudonocardiales</taxon>
        <taxon>Pseudonocardiaceae</taxon>
        <taxon>Pseudonocardia</taxon>
    </lineage>
</organism>
<feature type="region of interest" description="Disordered" evidence="1">
    <location>
        <begin position="453"/>
        <end position="495"/>
    </location>
</feature>
<evidence type="ECO:0000256" key="1">
    <source>
        <dbReference type="SAM" id="MobiDB-lite"/>
    </source>
</evidence>
<dbReference type="Pfam" id="PF10009">
    <property type="entry name" value="DUF2252"/>
    <property type="match status" value="1"/>
</dbReference>
<gene>
    <name evidence="2" type="ORF">ACFQ34_01940</name>
</gene>
<comment type="caution">
    <text evidence="2">The sequence shown here is derived from an EMBL/GenBank/DDBJ whole genome shotgun (WGS) entry which is preliminary data.</text>
</comment>
<accession>A0ABW3VCN8</accession>
<dbReference type="Proteomes" id="UP001597182">
    <property type="component" value="Unassembled WGS sequence"/>
</dbReference>
<name>A0ABW3VCN8_9PSEU</name>
<dbReference type="InterPro" id="IPR018721">
    <property type="entry name" value="DUF2252"/>
</dbReference>